<dbReference type="RefSeq" id="WP_155698790.1">
    <property type="nucleotide sequence ID" value="NZ_CP034235.1"/>
</dbReference>
<keyword evidence="2" id="KW-1185">Reference proteome</keyword>
<dbReference type="EMBL" id="CP034235">
    <property type="protein sequence ID" value="QGQ93792.1"/>
    <property type="molecule type" value="Genomic_DNA"/>
</dbReference>
<accession>A0A6B8REA5</accession>
<dbReference type="KEGG" id="ppsc:EHS13_02165"/>
<dbReference type="Proteomes" id="UP000426246">
    <property type="component" value="Chromosome"/>
</dbReference>
<gene>
    <name evidence="1" type="ORF">EHS13_02165</name>
</gene>
<evidence type="ECO:0000313" key="2">
    <source>
        <dbReference type="Proteomes" id="UP000426246"/>
    </source>
</evidence>
<organism evidence="1 2">
    <name type="scientific">Paenibacillus psychroresistens</name>
    <dbReference type="NCBI Taxonomy" id="1778678"/>
    <lineage>
        <taxon>Bacteria</taxon>
        <taxon>Bacillati</taxon>
        <taxon>Bacillota</taxon>
        <taxon>Bacilli</taxon>
        <taxon>Bacillales</taxon>
        <taxon>Paenibacillaceae</taxon>
        <taxon>Paenibacillus</taxon>
    </lineage>
</organism>
<dbReference type="OrthoDB" id="3035243at2"/>
<proteinExistence type="predicted"/>
<reference evidence="2" key="1">
    <citation type="submission" date="2018-11" db="EMBL/GenBank/DDBJ databases">
        <title>Complete genome sequence of Paenibacillus sp. ML311-T8.</title>
        <authorList>
            <person name="Nam Y.-D."/>
            <person name="Kang J."/>
            <person name="Chung W.-H."/>
            <person name="Park Y.S."/>
        </authorList>
    </citation>
    <scope>NUCLEOTIDE SEQUENCE [LARGE SCALE GENOMIC DNA]</scope>
    <source>
        <strain evidence="2">ML311-T8</strain>
    </source>
</reference>
<name>A0A6B8REA5_9BACL</name>
<evidence type="ECO:0000313" key="1">
    <source>
        <dbReference type="EMBL" id="QGQ93792.1"/>
    </source>
</evidence>
<protein>
    <submittedName>
        <fullName evidence="1">Uncharacterized protein</fullName>
    </submittedName>
</protein>
<sequence>MVTSATKKSLCDEYKGILELVFLFGKGVMYKSHIERLATQFWAWSEQTTWHLLKLLEQGGLIERRKTFGVVYIKLRKFAITYLTGKSREEIRSINITQEKRMFSAYIGEIFLLHMNKIITWERATQIYYRRSSLFLLRGQVYVALSELAESKVMNQHIVDKEVKRLKCIELRMRTKDHVEVQPDKEFDLNSMHDGWIYFDYATSKSKILHVAIIDVTNRLTPGGVAKKIANTAHYLITTGMLSSAYKLKFTIYVASEERLQLLSKKIFARSQIGDVERIGKFLIDHELLRNTNVNVFEDCHNWDIVNLNLEKTLFRNQKLFVGSM</sequence>
<dbReference type="AlphaFoldDB" id="A0A6B8REA5"/>